<dbReference type="GO" id="GO:0008081">
    <property type="term" value="F:phosphoric diester hydrolase activity"/>
    <property type="evidence" value="ECO:0007669"/>
    <property type="project" value="InterPro"/>
</dbReference>
<dbReference type="Pfam" id="PF03009">
    <property type="entry name" value="GDPD"/>
    <property type="match status" value="1"/>
</dbReference>
<dbReference type="SUPFAM" id="SSF51695">
    <property type="entry name" value="PLC-like phosphodiesterases"/>
    <property type="match status" value="1"/>
</dbReference>
<protein>
    <submittedName>
        <fullName evidence="2">Glycerophosphodiester phosphodiesterase</fullName>
    </submittedName>
</protein>
<dbReference type="InterPro" id="IPR017946">
    <property type="entry name" value="PLC-like_Pdiesterase_TIM-brl"/>
</dbReference>
<reference evidence="2" key="1">
    <citation type="submission" date="2023-01" db="EMBL/GenBank/DDBJ databases">
        <title>The diversity of Class Acidimicrobiia in South China Sea sediment environments and the proposal of Iamia marina sp. nov., a novel species of the genus Iamia.</title>
        <authorList>
            <person name="He Y."/>
            <person name="Tian X."/>
        </authorList>
    </citation>
    <scope>NUCLEOTIDE SEQUENCE</scope>
    <source>
        <strain evidence="2">DSM 19957</strain>
    </source>
</reference>
<name>A0AAF0BWQ7_9ACTN</name>
<evidence type="ECO:0000313" key="2">
    <source>
        <dbReference type="EMBL" id="WCO67719.1"/>
    </source>
</evidence>
<accession>A0AAF0BWQ7</accession>
<evidence type="ECO:0000259" key="1">
    <source>
        <dbReference type="PROSITE" id="PS51704"/>
    </source>
</evidence>
<organism evidence="2 3">
    <name type="scientific">Iamia majanohamensis</name>
    <dbReference type="NCBI Taxonomy" id="467976"/>
    <lineage>
        <taxon>Bacteria</taxon>
        <taxon>Bacillati</taxon>
        <taxon>Actinomycetota</taxon>
        <taxon>Acidimicrobiia</taxon>
        <taxon>Acidimicrobiales</taxon>
        <taxon>Iamiaceae</taxon>
        <taxon>Iamia</taxon>
    </lineage>
</organism>
<sequence length="237" mass="25323">MTAGPSTEVIAHRTCPLDAPENSREGVAVAAAQGADAVEVDVRLSRDGVPVLSHDPLTLRTTGWPWVVRWTRADRLTRLRLRDAQEALPALTAVLAVLPDRLDLAVDVKDGASMAAAVEAIDGAGLLPRARLWSTHPEAVAVARRAAPGCERAWLHDTRVEAAALGYLRRASEVGATAVSVTDVSLTPEVVRAGHDLGLRVTSWVRTRAVQERVLDCGPDAVVTDWVRDALAHLGRA</sequence>
<proteinExistence type="predicted"/>
<dbReference type="EMBL" id="CP116942">
    <property type="protein sequence ID" value="WCO67719.1"/>
    <property type="molecule type" value="Genomic_DNA"/>
</dbReference>
<dbReference type="CDD" id="cd08556">
    <property type="entry name" value="GDPD"/>
    <property type="match status" value="1"/>
</dbReference>
<feature type="domain" description="GP-PDE" evidence="1">
    <location>
        <begin position="7"/>
        <end position="237"/>
    </location>
</feature>
<dbReference type="AlphaFoldDB" id="A0AAF0BWQ7"/>
<gene>
    <name evidence="2" type="ORF">PO878_03145</name>
</gene>
<dbReference type="KEGG" id="ima:PO878_03145"/>
<dbReference type="GO" id="GO:0006629">
    <property type="term" value="P:lipid metabolic process"/>
    <property type="evidence" value="ECO:0007669"/>
    <property type="project" value="InterPro"/>
</dbReference>
<dbReference type="PANTHER" id="PTHR46211:SF14">
    <property type="entry name" value="GLYCEROPHOSPHODIESTER PHOSPHODIESTERASE"/>
    <property type="match status" value="1"/>
</dbReference>
<dbReference type="InterPro" id="IPR030395">
    <property type="entry name" value="GP_PDE_dom"/>
</dbReference>
<evidence type="ECO:0000313" key="3">
    <source>
        <dbReference type="Proteomes" id="UP001216390"/>
    </source>
</evidence>
<keyword evidence="3" id="KW-1185">Reference proteome</keyword>
<dbReference type="PROSITE" id="PS51704">
    <property type="entry name" value="GP_PDE"/>
    <property type="match status" value="1"/>
</dbReference>
<dbReference type="PANTHER" id="PTHR46211">
    <property type="entry name" value="GLYCEROPHOSPHORYL DIESTER PHOSPHODIESTERASE"/>
    <property type="match status" value="1"/>
</dbReference>
<dbReference type="Gene3D" id="3.20.20.190">
    <property type="entry name" value="Phosphatidylinositol (PI) phosphodiesterase"/>
    <property type="match status" value="1"/>
</dbReference>
<dbReference type="Proteomes" id="UP001216390">
    <property type="component" value="Chromosome"/>
</dbReference>
<dbReference type="RefSeq" id="WP_272737240.1">
    <property type="nucleotide sequence ID" value="NZ_CP116942.1"/>
</dbReference>